<dbReference type="PANTHER" id="PTHR43022:SF1">
    <property type="entry name" value="PROTEIN SMF"/>
    <property type="match status" value="1"/>
</dbReference>
<protein>
    <submittedName>
        <fullName evidence="3">DNA-processing protein DprA</fullName>
    </submittedName>
</protein>
<proteinExistence type="inferred from homology"/>
<dbReference type="Pfam" id="PF02481">
    <property type="entry name" value="DNA_processg_A"/>
    <property type="match status" value="1"/>
</dbReference>
<dbReference type="PANTHER" id="PTHR43022">
    <property type="entry name" value="PROTEIN SMF"/>
    <property type="match status" value="1"/>
</dbReference>
<comment type="similarity">
    <text evidence="1">Belongs to the DprA/Smf family.</text>
</comment>
<gene>
    <name evidence="3" type="primary">dprA</name>
    <name evidence="3" type="ORF">GCM10010201_07160</name>
</gene>
<evidence type="ECO:0000313" key="4">
    <source>
        <dbReference type="Proteomes" id="UP001499978"/>
    </source>
</evidence>
<reference evidence="3 4" key="1">
    <citation type="journal article" date="2019" name="Int. J. Syst. Evol. Microbiol.">
        <title>The Global Catalogue of Microorganisms (GCM) 10K type strain sequencing project: providing services to taxonomists for standard genome sequencing and annotation.</title>
        <authorList>
            <consortium name="The Broad Institute Genomics Platform"/>
            <consortium name="The Broad Institute Genome Sequencing Center for Infectious Disease"/>
            <person name="Wu L."/>
            <person name="Ma J."/>
        </authorList>
    </citation>
    <scope>NUCLEOTIDE SEQUENCE [LARGE SCALE GENOMIC DNA]</scope>
    <source>
        <strain evidence="3 4">JCM 3367</strain>
    </source>
</reference>
<sequence>MTDPMILARIALTWLAEPGHRHIHQLVAEHGPEQALEQLMAGEVPDGRLRESVAARLAAGDPRRAAELALKSGERLGARVLTPDGNEWPWQLEDLARLDDLGPDDRMTRPPLLLWLRGARLDLQAPAVAVVGARASSPYGEHIASGLGHGLAERGWTVVSGGAYGIDAAAHRGSLTGGGPTVAVLACGVDRAYPAGHAALFEHIVETGSLISEWPPGSAPYRHRFLTRNRVIAALTRGTVVVEATARSGALATLRRASALGRPSMVVPGPVTAATSRGCHMAARADPQVRLVTDLADVLEEVGQIGVDLAPLPNVPDHPRDRLDVVTATVLDAVPAGHVVRPEEMSASAGVPLRQVLRALPALVELNLVTAHEGGYRVVVGRDGISR</sequence>
<keyword evidence="4" id="KW-1185">Reference proteome</keyword>
<dbReference type="Gene3D" id="3.40.50.450">
    <property type="match status" value="1"/>
</dbReference>
<dbReference type="RefSeq" id="WP_344168138.1">
    <property type="nucleotide sequence ID" value="NZ_BAAARY010000002.1"/>
</dbReference>
<evidence type="ECO:0000313" key="3">
    <source>
        <dbReference type="EMBL" id="GAA2513862.1"/>
    </source>
</evidence>
<evidence type="ECO:0000256" key="1">
    <source>
        <dbReference type="ARBA" id="ARBA00006525"/>
    </source>
</evidence>
<comment type="caution">
    <text evidence="3">The sequence shown here is derived from an EMBL/GenBank/DDBJ whole genome shotgun (WGS) entry which is preliminary data.</text>
</comment>
<organism evidence="3 4">
    <name type="scientific">Pilimelia columellifera subsp. columellifera</name>
    <dbReference type="NCBI Taxonomy" id="706583"/>
    <lineage>
        <taxon>Bacteria</taxon>
        <taxon>Bacillati</taxon>
        <taxon>Actinomycetota</taxon>
        <taxon>Actinomycetes</taxon>
        <taxon>Micromonosporales</taxon>
        <taxon>Micromonosporaceae</taxon>
        <taxon>Pilimelia</taxon>
    </lineage>
</organism>
<accession>A0ABN3N3X6</accession>
<dbReference type="EMBL" id="BAAARY010000002">
    <property type="protein sequence ID" value="GAA2513862.1"/>
    <property type="molecule type" value="Genomic_DNA"/>
</dbReference>
<dbReference type="Proteomes" id="UP001499978">
    <property type="component" value="Unassembled WGS sequence"/>
</dbReference>
<dbReference type="InterPro" id="IPR003488">
    <property type="entry name" value="DprA"/>
</dbReference>
<dbReference type="NCBIfam" id="TIGR00732">
    <property type="entry name" value="dprA"/>
    <property type="match status" value="1"/>
</dbReference>
<dbReference type="InterPro" id="IPR057666">
    <property type="entry name" value="DrpA_SLOG"/>
</dbReference>
<dbReference type="SUPFAM" id="SSF102405">
    <property type="entry name" value="MCP/YpsA-like"/>
    <property type="match status" value="1"/>
</dbReference>
<feature type="domain" description="Smf/DprA SLOG" evidence="2">
    <location>
        <begin position="106"/>
        <end position="302"/>
    </location>
</feature>
<name>A0ABN3N3X6_9ACTN</name>
<evidence type="ECO:0000259" key="2">
    <source>
        <dbReference type="Pfam" id="PF02481"/>
    </source>
</evidence>